<feature type="compositionally biased region" description="Low complexity" evidence="15">
    <location>
        <begin position="194"/>
        <end position="204"/>
    </location>
</feature>
<comment type="catalytic activity">
    <reaction evidence="1">
        <text>S-ubiquitinyl-[E2 ubiquitin-conjugating enzyme]-L-cysteine + [acceptor protein]-L-lysine = [E2 ubiquitin-conjugating enzyme]-L-cysteine + N(6)-ubiquitinyl-[acceptor protein]-L-lysine.</text>
        <dbReference type="EC" id="2.3.2.27"/>
    </reaction>
</comment>
<evidence type="ECO:0000256" key="5">
    <source>
        <dbReference type="ARBA" id="ARBA00022490"/>
    </source>
</evidence>
<dbReference type="InterPro" id="IPR050784">
    <property type="entry name" value="IAP"/>
</dbReference>
<dbReference type="InterPro" id="IPR001370">
    <property type="entry name" value="BIR_rpt"/>
</dbReference>
<comment type="subcellular location">
    <subcellularLocation>
        <location evidence="2">Cytoplasm</location>
    </subcellularLocation>
</comment>
<evidence type="ECO:0000256" key="1">
    <source>
        <dbReference type="ARBA" id="ARBA00000900"/>
    </source>
</evidence>
<evidence type="ECO:0000256" key="10">
    <source>
        <dbReference type="ARBA" id="ARBA00022771"/>
    </source>
</evidence>
<dbReference type="Pfam" id="PF13920">
    <property type="entry name" value="zf-C3HC4_3"/>
    <property type="match status" value="1"/>
</dbReference>
<dbReference type="PANTHER" id="PTHR10044:SF163">
    <property type="entry name" value="BACULOVIRAL IAP REPEAT-CONTAINING PROTEIN 7"/>
    <property type="match status" value="1"/>
</dbReference>
<feature type="region of interest" description="Disordered" evidence="15">
    <location>
        <begin position="179"/>
        <end position="204"/>
    </location>
</feature>
<proteinExistence type="inferred from homology"/>
<evidence type="ECO:0000256" key="12">
    <source>
        <dbReference type="ARBA" id="ARBA00022833"/>
    </source>
</evidence>
<evidence type="ECO:0000313" key="17">
    <source>
        <dbReference type="Ensembl" id="ENSSSCP00045023768.1"/>
    </source>
</evidence>
<keyword evidence="11" id="KW-0833">Ubl conjugation pathway</keyword>
<organism evidence="17 18">
    <name type="scientific">Sus scrofa</name>
    <name type="common">Pig</name>
    <dbReference type="NCBI Taxonomy" id="9823"/>
    <lineage>
        <taxon>Eukaryota</taxon>
        <taxon>Metazoa</taxon>
        <taxon>Chordata</taxon>
        <taxon>Craniata</taxon>
        <taxon>Vertebrata</taxon>
        <taxon>Euteleostomi</taxon>
        <taxon>Mammalia</taxon>
        <taxon>Eutheria</taxon>
        <taxon>Laurasiatheria</taxon>
        <taxon>Artiodactyla</taxon>
        <taxon>Suina</taxon>
        <taxon>Suidae</taxon>
        <taxon>Sus</taxon>
    </lineage>
</organism>
<feature type="compositionally biased region" description="Pro residues" evidence="15">
    <location>
        <begin position="37"/>
        <end position="51"/>
    </location>
</feature>
<dbReference type="CDD" id="cd16713">
    <property type="entry name" value="RING-HC_BIRC2_3_7"/>
    <property type="match status" value="1"/>
</dbReference>
<feature type="region of interest" description="Disordered" evidence="15">
    <location>
        <begin position="1"/>
        <end position="99"/>
    </location>
</feature>
<dbReference type="AlphaFoldDB" id="A0A8D1KZS2"/>
<evidence type="ECO:0000256" key="6">
    <source>
        <dbReference type="ARBA" id="ARBA00022679"/>
    </source>
</evidence>
<dbReference type="Gene3D" id="1.10.8.10">
    <property type="entry name" value="DNA helicase RuvA subunit, C-terminal domain"/>
    <property type="match status" value="1"/>
</dbReference>
<dbReference type="GO" id="GO:0006915">
    <property type="term" value="P:apoptotic process"/>
    <property type="evidence" value="ECO:0007669"/>
    <property type="project" value="UniProtKB-KW"/>
</dbReference>
<dbReference type="InterPro" id="IPR011029">
    <property type="entry name" value="DEATH-like_dom_sf"/>
</dbReference>
<evidence type="ECO:0000256" key="7">
    <source>
        <dbReference type="ARBA" id="ARBA00022690"/>
    </source>
</evidence>
<evidence type="ECO:0000256" key="11">
    <source>
        <dbReference type="ARBA" id="ARBA00022786"/>
    </source>
</evidence>
<evidence type="ECO:0000259" key="16">
    <source>
        <dbReference type="PROSITE" id="PS50089"/>
    </source>
</evidence>
<keyword evidence="7" id="KW-0646">Protease inhibitor</keyword>
<keyword evidence="6" id="KW-0808">Transferase</keyword>
<sequence>DQAQQQTGPLLSVAKNPAQGGGTEAPPPLSVSRADAPPSPPQYSPTTPTPPLRKWGEFRGECWAKGQQRPVGAPRAPKPPQRGPAPEGKATQGTNPAWGTLLGVPGASVLRARSLLHPGQQDKVRCFFCYGGLQSWERGDDPWTEHARWFPRCEFLLQTKGRDFVCSAQESCCRRPGPWLTGSFQDRPEDPEEAGPAAASDAGGSREWAVWSQCPAVQAVLRMGFGRGQVQQLLQRKYHQAVLAGMSTSQLVADLLQEEDRGSAAGARAPAHLGPEPPTSRREAQVQSTREPGHAGEEPGGAQVPREPQGARDAEEQLQRLREERTCRVCLDRAVAVVFVPCGHLACGECAPSLQRCPVCRAPIRSCVRTFLA</sequence>
<dbReference type="CDD" id="cd00022">
    <property type="entry name" value="BIR"/>
    <property type="match status" value="1"/>
</dbReference>
<dbReference type="GO" id="GO:0030414">
    <property type="term" value="F:peptidase inhibitor activity"/>
    <property type="evidence" value="ECO:0007669"/>
    <property type="project" value="UniProtKB-KW"/>
</dbReference>
<evidence type="ECO:0000313" key="18">
    <source>
        <dbReference type="Proteomes" id="UP000694728"/>
    </source>
</evidence>
<evidence type="ECO:0000256" key="14">
    <source>
        <dbReference type="PROSITE-ProRule" id="PRU00175"/>
    </source>
</evidence>
<dbReference type="Gene3D" id="1.10.1170.10">
    <property type="entry name" value="Inhibitor Of Apoptosis Protein (2mihbC-IAP-1), Chain A"/>
    <property type="match status" value="2"/>
</dbReference>
<dbReference type="SMART" id="SM00184">
    <property type="entry name" value="RING"/>
    <property type="match status" value="1"/>
</dbReference>
<accession>A0A8D1KZS2</accession>
<dbReference type="PROSITE" id="PS50143">
    <property type="entry name" value="BIR_REPEAT_2"/>
    <property type="match status" value="1"/>
</dbReference>
<dbReference type="Ensembl" id="ENSSSCT00045034274.1">
    <property type="protein sequence ID" value="ENSSSCP00045023768.1"/>
    <property type="gene ID" value="ENSSSCG00045020111.1"/>
</dbReference>
<dbReference type="PANTHER" id="PTHR10044">
    <property type="entry name" value="INHIBITOR OF APOPTOSIS"/>
    <property type="match status" value="1"/>
</dbReference>
<evidence type="ECO:0000256" key="2">
    <source>
        <dbReference type="ARBA" id="ARBA00004496"/>
    </source>
</evidence>
<evidence type="ECO:0000256" key="13">
    <source>
        <dbReference type="ARBA" id="ARBA00022843"/>
    </source>
</evidence>
<dbReference type="GO" id="GO:0008270">
    <property type="term" value="F:zinc ion binding"/>
    <property type="evidence" value="ECO:0007669"/>
    <property type="project" value="UniProtKB-KW"/>
</dbReference>
<reference evidence="17" key="1">
    <citation type="submission" date="2025-08" db="UniProtKB">
        <authorList>
            <consortium name="Ensembl"/>
        </authorList>
    </citation>
    <scope>IDENTIFICATION</scope>
</reference>
<protein>
    <recommendedName>
        <fullName evidence="4">RING-type E3 ubiquitin transferase</fullName>
        <ecNumber evidence="4">2.3.2.27</ecNumber>
    </recommendedName>
</protein>
<evidence type="ECO:0000256" key="15">
    <source>
        <dbReference type="SAM" id="MobiDB-lite"/>
    </source>
</evidence>
<dbReference type="InterPro" id="IPR001841">
    <property type="entry name" value="Znf_RING"/>
</dbReference>
<feature type="region of interest" description="Disordered" evidence="15">
    <location>
        <begin position="262"/>
        <end position="316"/>
    </location>
</feature>
<keyword evidence="10 14" id="KW-0863">Zinc-finger</keyword>
<keyword evidence="8" id="KW-0053">Apoptosis</keyword>
<dbReference type="PROSITE" id="PS50089">
    <property type="entry name" value="ZF_RING_2"/>
    <property type="match status" value="1"/>
</dbReference>
<comment type="similarity">
    <text evidence="3">Belongs to the IAP family.</text>
</comment>
<evidence type="ECO:0000256" key="4">
    <source>
        <dbReference type="ARBA" id="ARBA00012483"/>
    </source>
</evidence>
<dbReference type="SUPFAM" id="SSF57924">
    <property type="entry name" value="Inhibitor of apoptosis (IAP) repeat"/>
    <property type="match status" value="1"/>
</dbReference>
<dbReference type="SMART" id="SM00238">
    <property type="entry name" value="BIR"/>
    <property type="match status" value="1"/>
</dbReference>
<feature type="domain" description="RING-type" evidence="16">
    <location>
        <begin position="327"/>
        <end position="361"/>
    </location>
</feature>
<dbReference type="FunFam" id="3.30.40.10:FF:000184">
    <property type="entry name" value="Baculoviral IAP repeat containing 2"/>
    <property type="match status" value="1"/>
</dbReference>
<evidence type="ECO:0000256" key="3">
    <source>
        <dbReference type="ARBA" id="ARBA00006672"/>
    </source>
</evidence>
<keyword evidence="9" id="KW-0479">Metal-binding</keyword>
<keyword evidence="12" id="KW-0862">Zinc</keyword>
<dbReference type="Proteomes" id="UP000694728">
    <property type="component" value="Unplaced"/>
</dbReference>
<dbReference type="GO" id="GO:0061630">
    <property type="term" value="F:ubiquitin protein ligase activity"/>
    <property type="evidence" value="ECO:0007669"/>
    <property type="project" value="UniProtKB-EC"/>
</dbReference>
<dbReference type="Pfam" id="PF00653">
    <property type="entry name" value="BIR"/>
    <property type="match status" value="1"/>
</dbReference>
<dbReference type="Gene3D" id="1.10.533.10">
    <property type="entry name" value="Death Domain, Fas"/>
    <property type="match status" value="1"/>
</dbReference>
<evidence type="ECO:0000256" key="9">
    <source>
        <dbReference type="ARBA" id="ARBA00022723"/>
    </source>
</evidence>
<evidence type="ECO:0000256" key="8">
    <source>
        <dbReference type="ARBA" id="ARBA00022703"/>
    </source>
</evidence>
<name>A0A8D1KZS2_PIG</name>
<dbReference type="EC" id="2.3.2.27" evidence="4"/>
<dbReference type="FunFam" id="1.10.1170.10:FF:000002">
    <property type="entry name" value="Baculoviral IAP repeat containing 7"/>
    <property type="match status" value="1"/>
</dbReference>
<keyword evidence="5" id="KW-0963">Cytoplasm</keyword>
<dbReference type="GO" id="GO:0031398">
    <property type="term" value="P:positive regulation of protein ubiquitination"/>
    <property type="evidence" value="ECO:0007669"/>
    <property type="project" value="UniProtKB-ARBA"/>
</dbReference>
<dbReference type="GO" id="GO:0005737">
    <property type="term" value="C:cytoplasm"/>
    <property type="evidence" value="ECO:0007669"/>
    <property type="project" value="UniProtKB-SubCell"/>
</dbReference>
<keyword evidence="13" id="KW-0832">Ubl conjugation</keyword>